<evidence type="ECO:0000256" key="4">
    <source>
        <dbReference type="ARBA" id="ARBA00022692"/>
    </source>
</evidence>
<dbReference type="OrthoDB" id="297496at2759"/>
<organism evidence="16 17">
    <name type="scientific">Chytriomyces confervae</name>
    <dbReference type="NCBI Taxonomy" id="246404"/>
    <lineage>
        <taxon>Eukaryota</taxon>
        <taxon>Fungi</taxon>
        <taxon>Fungi incertae sedis</taxon>
        <taxon>Chytridiomycota</taxon>
        <taxon>Chytridiomycota incertae sedis</taxon>
        <taxon>Chytridiomycetes</taxon>
        <taxon>Chytridiales</taxon>
        <taxon>Chytriomycetaceae</taxon>
        <taxon>Chytriomyces</taxon>
    </lineage>
</organism>
<evidence type="ECO:0000256" key="10">
    <source>
        <dbReference type="ARBA" id="ARBA00023303"/>
    </source>
</evidence>
<dbReference type="STRING" id="246404.A0A507FQ31"/>
<dbReference type="InterPro" id="IPR003148">
    <property type="entry name" value="RCK_N"/>
</dbReference>
<evidence type="ECO:0000256" key="8">
    <source>
        <dbReference type="ARBA" id="ARBA00023065"/>
    </source>
</evidence>
<dbReference type="EMBL" id="QEAP01000003">
    <property type="protein sequence ID" value="TPX78531.1"/>
    <property type="molecule type" value="Genomic_DNA"/>
</dbReference>
<feature type="domain" description="Calcium-activated potassium channel BK alpha subunit" evidence="14">
    <location>
        <begin position="559"/>
        <end position="649"/>
    </location>
</feature>
<dbReference type="Pfam" id="PF22614">
    <property type="entry name" value="Slo-like_RCK"/>
    <property type="match status" value="2"/>
</dbReference>
<dbReference type="Gene3D" id="3.40.50.720">
    <property type="entry name" value="NAD(P)-binding Rossmann-like Domain"/>
    <property type="match status" value="2"/>
</dbReference>
<dbReference type="AlphaFoldDB" id="A0A507FQ31"/>
<dbReference type="GO" id="GO:0005267">
    <property type="term" value="F:potassium channel activity"/>
    <property type="evidence" value="ECO:0007669"/>
    <property type="project" value="UniProtKB-KW"/>
</dbReference>
<evidence type="ECO:0000256" key="1">
    <source>
        <dbReference type="ARBA" id="ARBA00004141"/>
    </source>
</evidence>
<dbReference type="Gene3D" id="1.10.287.70">
    <property type="match status" value="1"/>
</dbReference>
<evidence type="ECO:0000313" key="17">
    <source>
        <dbReference type="Proteomes" id="UP000320333"/>
    </source>
</evidence>
<evidence type="ECO:0000256" key="9">
    <source>
        <dbReference type="ARBA" id="ARBA00023136"/>
    </source>
</evidence>
<keyword evidence="8" id="KW-0406">Ion transport</keyword>
<feature type="compositionally biased region" description="Basic and acidic residues" evidence="11">
    <location>
        <begin position="1029"/>
        <end position="1048"/>
    </location>
</feature>
<keyword evidence="6" id="KW-0630">Potassium</keyword>
<feature type="domain" description="Ion transport" evidence="13">
    <location>
        <begin position="190"/>
        <end position="386"/>
    </location>
</feature>
<keyword evidence="4 12" id="KW-0812">Transmembrane</keyword>
<evidence type="ECO:0000256" key="12">
    <source>
        <dbReference type="SAM" id="Phobius"/>
    </source>
</evidence>
<evidence type="ECO:0000256" key="6">
    <source>
        <dbReference type="ARBA" id="ARBA00022958"/>
    </source>
</evidence>
<evidence type="ECO:0000256" key="7">
    <source>
        <dbReference type="ARBA" id="ARBA00022989"/>
    </source>
</evidence>
<keyword evidence="3" id="KW-0633">Potassium transport</keyword>
<keyword evidence="10" id="KW-0407">Ion channel</keyword>
<dbReference type="InterPro" id="IPR003929">
    <property type="entry name" value="K_chnl_BK_asu"/>
</dbReference>
<protein>
    <recommendedName>
        <fullName evidence="18">Ion transport domain-containing protein</fullName>
    </recommendedName>
</protein>
<feature type="transmembrane region" description="Helical" evidence="12">
    <location>
        <begin position="350"/>
        <end position="367"/>
    </location>
</feature>
<keyword evidence="7 12" id="KW-1133">Transmembrane helix</keyword>
<feature type="compositionally biased region" description="Polar residues" evidence="11">
    <location>
        <begin position="1012"/>
        <end position="1026"/>
    </location>
</feature>
<dbReference type="Gene3D" id="1.20.120.350">
    <property type="entry name" value="Voltage-gated potassium channels. Chain C"/>
    <property type="match status" value="1"/>
</dbReference>
<feature type="transmembrane region" description="Helical" evidence="12">
    <location>
        <begin position="218"/>
        <end position="242"/>
    </location>
</feature>
<feature type="domain" description="RCK N-terminal" evidence="15">
    <location>
        <begin position="745"/>
        <end position="887"/>
    </location>
</feature>
<sequence length="1212" mass="135070">MNDLDLEKLNATDEYGNATLENVVAAVVAERSYNILLWMPFVIIPGSILFARLVKYLYKLHQSNKYGYDEDLLDDPLRQLGLAQLGFSINRGYDDLNDIRKIRKEQKKMEKRIIKSAQTTHAKQNDPITSPDITTTPNNGASATSAAHPLFLAENYLAAFHLRTQKTWVDRLSPAAIRRWFNASAVGRAWMIFQVLCTLVSIVNYVFLTYAIQSEERVLIKYLDVVLAAMFLVDYSISIYIAEDRLAFYFDPSSMIDLISIVPPFIYLVVREHSQFIWFLGLLRILRASRILRTYRLLSFSETEEKRELTIAGLTFCNFIFLSASIINALETINKDKQSSPSLVFWHDSLYYIMVTFSTIGFGDLTPSSIPSRIVVMFLIIFVIIYVPIQSGRISEIYNASSQYQRAKYSPSTRAAHVIISGSTTYSAIVDFCREFFAADTNSNVVILAQAEPSLLVKKLLRHPTYRNRIFYLYGSALSATDLKRAAAKYATALFLINEPVDMDSTSAQEDEQIRVTRGADAEILMQALVTKKIYPGIPVLGEVLDIRSEDLSAHCGCDRVLCSDKVKMSILARECLVPGFLALVLNMISTYSTDRNPLQDNEQWMYEYSLGASNHVFSFRIPPGLSQVKWDEVVETVFRTFNVTLFAVMSLSGPHIGKLRLNPGKSYTLRGDDVVFCLTSGGDEVILRVSIQFKDSIPRELLEMLELEAEMAAKLDPKGALASSTESLSSPFIEATPASTSPTSQSHIILCGHVTARGIRKFVTSVRSAETDTFAATAESTPKDPVRIICLMDEVVKASDIAENEGDGGIWADILSDAHVKIMKGTPLKKTSLLAAGVADCQRIVIFSTPVESSAAAENAHILPDANSIFIIKMIQEEWPNTNFIVELVSGANVKYFSASQRNMEWNTDNLRMQSILNNYTLGIHDRITLYKKVRQRGADKENFLYRLYQFIWPSEQQQQSGDMMPRSNAGANNKTYNPITFLSSKILPKMPASSRTTEVPGDDTTGLLAATTSRPTLEIQTTQPLAHEQRTHHEGSAADDDTHAEPSADSPTGKASSSISSAYLQRLVEEAELNESGFSPTVSHHFDKNFAMGRVVPVSFLHSLLAQSYFRPYLGDVVTALASSVIQLPVPSALHGHKYSELVAHFLKRDMVPLGLYRTTNRKAQSPSKAKVSASTYDAENKTSYVYTNCRGIDLVDQTDAVFVVPSSPV</sequence>
<comment type="subcellular location">
    <subcellularLocation>
        <location evidence="1">Membrane</location>
        <topology evidence="1">Multi-pass membrane protein</topology>
    </subcellularLocation>
</comment>
<feature type="region of interest" description="Disordered" evidence="11">
    <location>
        <begin position="993"/>
        <end position="1059"/>
    </location>
</feature>
<dbReference type="GO" id="GO:0016020">
    <property type="term" value="C:membrane"/>
    <property type="evidence" value="ECO:0007669"/>
    <property type="project" value="UniProtKB-SubCell"/>
</dbReference>
<keyword evidence="2" id="KW-0813">Transport</keyword>
<feature type="transmembrane region" description="Helical" evidence="12">
    <location>
        <begin position="189"/>
        <end position="212"/>
    </location>
</feature>
<evidence type="ECO:0000256" key="5">
    <source>
        <dbReference type="ARBA" id="ARBA00022826"/>
    </source>
</evidence>
<dbReference type="InterPro" id="IPR027359">
    <property type="entry name" value="Volt_channel_dom_sf"/>
</dbReference>
<dbReference type="SUPFAM" id="SSF81324">
    <property type="entry name" value="Voltage-gated potassium channels"/>
    <property type="match status" value="1"/>
</dbReference>
<evidence type="ECO:0000256" key="2">
    <source>
        <dbReference type="ARBA" id="ARBA00022448"/>
    </source>
</evidence>
<name>A0A507FQ31_9FUNG</name>
<accession>A0A507FQ31</accession>
<dbReference type="InterPro" id="IPR005821">
    <property type="entry name" value="Ion_trans_dom"/>
</dbReference>
<feature type="transmembrane region" description="Helical" evidence="12">
    <location>
        <begin position="35"/>
        <end position="54"/>
    </location>
</feature>
<gene>
    <name evidence="16" type="ORF">CcCBS67573_g00235</name>
</gene>
<dbReference type="Proteomes" id="UP000320333">
    <property type="component" value="Unassembled WGS sequence"/>
</dbReference>
<proteinExistence type="predicted"/>
<dbReference type="PANTHER" id="PTHR10027">
    <property type="entry name" value="CALCIUM-ACTIVATED POTASSIUM CHANNEL ALPHA CHAIN"/>
    <property type="match status" value="1"/>
</dbReference>
<comment type="caution">
    <text evidence="16">The sequence shown here is derived from an EMBL/GenBank/DDBJ whole genome shotgun (WGS) entry which is preliminary data.</text>
</comment>
<reference evidence="16 17" key="1">
    <citation type="journal article" date="2019" name="Sci. Rep.">
        <title>Comparative genomics of chytrid fungi reveal insights into the obligate biotrophic and pathogenic lifestyle of Synchytrium endobioticum.</title>
        <authorList>
            <person name="van de Vossenberg B.T.L.H."/>
            <person name="Warris S."/>
            <person name="Nguyen H.D.T."/>
            <person name="van Gent-Pelzer M.P.E."/>
            <person name="Joly D.L."/>
            <person name="van de Geest H.C."/>
            <person name="Bonants P.J.M."/>
            <person name="Smith D.S."/>
            <person name="Levesque C.A."/>
            <person name="van der Lee T.A.J."/>
        </authorList>
    </citation>
    <scope>NUCLEOTIDE SEQUENCE [LARGE SCALE GENOMIC DNA]</scope>
    <source>
        <strain evidence="16 17">CBS 675.73</strain>
    </source>
</reference>
<dbReference type="PRINTS" id="PR00169">
    <property type="entry name" value="KCHANNEL"/>
</dbReference>
<evidence type="ECO:0000313" key="16">
    <source>
        <dbReference type="EMBL" id="TPX78531.1"/>
    </source>
</evidence>
<dbReference type="Pfam" id="PF00520">
    <property type="entry name" value="Ion_trans"/>
    <property type="match status" value="1"/>
</dbReference>
<keyword evidence="17" id="KW-1185">Reference proteome</keyword>
<evidence type="ECO:0008006" key="18">
    <source>
        <dbReference type="Google" id="ProtNLM"/>
    </source>
</evidence>
<evidence type="ECO:0000256" key="3">
    <source>
        <dbReference type="ARBA" id="ARBA00022538"/>
    </source>
</evidence>
<feature type="transmembrane region" description="Helical" evidence="12">
    <location>
        <begin position="374"/>
        <end position="389"/>
    </location>
</feature>
<dbReference type="PANTHER" id="PTHR10027:SF10">
    <property type="entry name" value="SLOWPOKE 2, ISOFORM D"/>
    <property type="match status" value="1"/>
</dbReference>
<dbReference type="Pfam" id="PF03493">
    <property type="entry name" value="BK_channel_a"/>
    <property type="match status" value="1"/>
</dbReference>
<evidence type="ECO:0000259" key="13">
    <source>
        <dbReference type="Pfam" id="PF00520"/>
    </source>
</evidence>
<evidence type="ECO:0000259" key="14">
    <source>
        <dbReference type="Pfam" id="PF03493"/>
    </source>
</evidence>
<evidence type="ECO:0000256" key="11">
    <source>
        <dbReference type="SAM" id="MobiDB-lite"/>
    </source>
</evidence>
<dbReference type="InterPro" id="IPR047871">
    <property type="entry name" value="K_chnl_Slo-like"/>
</dbReference>
<keyword evidence="9 12" id="KW-0472">Membrane</keyword>
<feature type="transmembrane region" description="Helical" evidence="12">
    <location>
        <begin position="309"/>
        <end position="330"/>
    </location>
</feature>
<evidence type="ECO:0000259" key="15">
    <source>
        <dbReference type="Pfam" id="PF22614"/>
    </source>
</evidence>
<keyword evidence="5" id="KW-0631">Potassium channel</keyword>
<feature type="domain" description="RCK N-terminal" evidence="15">
    <location>
        <begin position="416"/>
        <end position="539"/>
    </location>
</feature>